<keyword evidence="4" id="KW-0732">Signal</keyword>
<keyword evidence="3" id="KW-0309">Germination</keyword>
<dbReference type="InterPro" id="IPR008844">
    <property type="entry name" value="Spore_GerAC-like"/>
</dbReference>
<evidence type="ECO:0000259" key="9">
    <source>
        <dbReference type="Pfam" id="PF25198"/>
    </source>
</evidence>
<evidence type="ECO:0000256" key="6">
    <source>
        <dbReference type="ARBA" id="ARBA00023139"/>
    </source>
</evidence>
<dbReference type="GO" id="GO:0009847">
    <property type="term" value="P:spore germination"/>
    <property type="evidence" value="ECO:0007669"/>
    <property type="project" value="InterPro"/>
</dbReference>
<evidence type="ECO:0000313" key="11">
    <source>
        <dbReference type="Proteomes" id="UP000799092"/>
    </source>
</evidence>
<keyword evidence="7" id="KW-0449">Lipoprotein</keyword>
<evidence type="ECO:0000256" key="7">
    <source>
        <dbReference type="ARBA" id="ARBA00023288"/>
    </source>
</evidence>
<dbReference type="Proteomes" id="UP000799092">
    <property type="component" value="Unassembled WGS sequence"/>
</dbReference>
<organism evidence="10 11">
    <name type="scientific">Aquibacillus halophilus</name>
    <dbReference type="NCBI Taxonomy" id="930132"/>
    <lineage>
        <taxon>Bacteria</taxon>
        <taxon>Bacillati</taxon>
        <taxon>Bacillota</taxon>
        <taxon>Bacilli</taxon>
        <taxon>Bacillales</taxon>
        <taxon>Bacillaceae</taxon>
        <taxon>Aquibacillus</taxon>
    </lineage>
</organism>
<dbReference type="OrthoDB" id="9816067at2"/>
<evidence type="ECO:0000256" key="2">
    <source>
        <dbReference type="ARBA" id="ARBA00007886"/>
    </source>
</evidence>
<dbReference type="GO" id="GO:0016020">
    <property type="term" value="C:membrane"/>
    <property type="evidence" value="ECO:0007669"/>
    <property type="project" value="UniProtKB-SubCell"/>
</dbReference>
<comment type="similarity">
    <text evidence="2">Belongs to the GerABKC lipoprotein family.</text>
</comment>
<keyword evidence="11" id="KW-1185">Reference proteome</keyword>
<evidence type="ECO:0000256" key="4">
    <source>
        <dbReference type="ARBA" id="ARBA00022729"/>
    </source>
</evidence>
<name>A0A6A8DKT3_9BACI</name>
<dbReference type="AlphaFoldDB" id="A0A6A8DKT3"/>
<dbReference type="PROSITE" id="PS51257">
    <property type="entry name" value="PROKAR_LIPOPROTEIN"/>
    <property type="match status" value="1"/>
</dbReference>
<feature type="domain" description="Spore germination protein N-terminal" evidence="9">
    <location>
        <begin position="24"/>
        <end position="194"/>
    </location>
</feature>
<sequence length="404" mass="45153">MNQKVVHLLCIVVLCISLTGCWSSRELSELAIATALGIDKHEDGYKLTVQIMNPGEIAGRQLTTRAVVTTYSTTGKTIFEALRRLTTITPRKIYLAHLRIIIFGQELMEEEGLANSLDFISRDHELRTDFSLAIAKDMSAEDLIKVLTPIEKVPADKIFSSLKTSQDNWAPTKVVMLDELISSLTSPGKQAVLTGLYISGKPETGNHIENVQQVDSPAKVHLDHIGVFKGDKLVGWLNESESKGFNYITDNVLNTVGWVECDQTGTISVEVFKSNTKLTGLADNGTPKITIDVKSEASIGEVACQIDINDEKKLTEIEQKLEKKIEEIVNGSIAKAKEFNSDIFGFGDVLRRFEPKKWETWKENWSEEFQNIEITVNADMKIRRTGTTTESFIGKIEQKKEKDE</sequence>
<evidence type="ECO:0000259" key="8">
    <source>
        <dbReference type="Pfam" id="PF05504"/>
    </source>
</evidence>
<gene>
    <name evidence="10" type="ORF">GH741_20810</name>
</gene>
<evidence type="ECO:0000256" key="5">
    <source>
        <dbReference type="ARBA" id="ARBA00023136"/>
    </source>
</evidence>
<evidence type="ECO:0000256" key="3">
    <source>
        <dbReference type="ARBA" id="ARBA00022544"/>
    </source>
</evidence>
<dbReference type="Pfam" id="PF05504">
    <property type="entry name" value="Spore_GerAC"/>
    <property type="match status" value="1"/>
</dbReference>
<dbReference type="InterPro" id="IPR057336">
    <property type="entry name" value="GerAC_N"/>
</dbReference>
<dbReference type="InterPro" id="IPR038501">
    <property type="entry name" value="Spore_GerAC_C_sf"/>
</dbReference>
<dbReference type="InterPro" id="IPR046953">
    <property type="entry name" value="Spore_GerAC-like_C"/>
</dbReference>
<dbReference type="PANTHER" id="PTHR35789:SF1">
    <property type="entry name" value="SPORE GERMINATION PROTEIN B3"/>
    <property type="match status" value="1"/>
</dbReference>
<dbReference type="RefSeq" id="WP_153738681.1">
    <property type="nucleotide sequence ID" value="NZ_WJNG01000025.1"/>
</dbReference>
<keyword evidence="5" id="KW-0472">Membrane</keyword>
<dbReference type="PANTHER" id="PTHR35789">
    <property type="entry name" value="SPORE GERMINATION PROTEIN B3"/>
    <property type="match status" value="1"/>
</dbReference>
<dbReference type="Gene3D" id="3.30.300.210">
    <property type="entry name" value="Nutrient germinant receptor protein C, domain 3"/>
    <property type="match status" value="1"/>
</dbReference>
<reference evidence="10" key="1">
    <citation type="submission" date="2019-11" db="EMBL/GenBank/DDBJ databases">
        <authorList>
            <person name="Li J."/>
        </authorList>
    </citation>
    <scope>NUCLEOTIDE SEQUENCE</scope>
    <source>
        <strain evidence="10">B6B</strain>
    </source>
</reference>
<dbReference type="Gene3D" id="6.20.190.10">
    <property type="entry name" value="Nutrient germinant receptor protein C, domain 1"/>
    <property type="match status" value="1"/>
</dbReference>
<protein>
    <submittedName>
        <fullName evidence="10">Ger(X)C family spore germination protein</fullName>
    </submittedName>
</protein>
<feature type="domain" description="Spore germination GerAC-like C-terminal" evidence="8">
    <location>
        <begin position="225"/>
        <end position="386"/>
    </location>
</feature>
<keyword evidence="6" id="KW-0564">Palmitate</keyword>
<evidence type="ECO:0000256" key="1">
    <source>
        <dbReference type="ARBA" id="ARBA00004635"/>
    </source>
</evidence>
<dbReference type="EMBL" id="WJNG01000025">
    <property type="protein sequence ID" value="MRH45086.1"/>
    <property type="molecule type" value="Genomic_DNA"/>
</dbReference>
<accession>A0A6A8DKT3</accession>
<proteinExistence type="inferred from homology"/>
<dbReference type="Pfam" id="PF25198">
    <property type="entry name" value="Spore_GerAC_N"/>
    <property type="match status" value="1"/>
</dbReference>
<dbReference type="NCBIfam" id="TIGR02887">
    <property type="entry name" value="spore_ger_x_C"/>
    <property type="match status" value="1"/>
</dbReference>
<evidence type="ECO:0000313" key="10">
    <source>
        <dbReference type="EMBL" id="MRH45086.1"/>
    </source>
</evidence>
<comment type="subcellular location">
    <subcellularLocation>
        <location evidence="1">Membrane</location>
        <topology evidence="1">Lipid-anchor</topology>
    </subcellularLocation>
</comment>
<comment type="caution">
    <text evidence="10">The sequence shown here is derived from an EMBL/GenBank/DDBJ whole genome shotgun (WGS) entry which is preliminary data.</text>
</comment>